<feature type="transmembrane region" description="Helical" evidence="1">
    <location>
        <begin position="6"/>
        <end position="26"/>
    </location>
</feature>
<dbReference type="Proteomes" id="UP001303473">
    <property type="component" value="Unassembled WGS sequence"/>
</dbReference>
<organism evidence="2 3">
    <name type="scientific">Diplogelasinospora grovesii</name>
    <dbReference type="NCBI Taxonomy" id="303347"/>
    <lineage>
        <taxon>Eukaryota</taxon>
        <taxon>Fungi</taxon>
        <taxon>Dikarya</taxon>
        <taxon>Ascomycota</taxon>
        <taxon>Pezizomycotina</taxon>
        <taxon>Sordariomycetes</taxon>
        <taxon>Sordariomycetidae</taxon>
        <taxon>Sordariales</taxon>
        <taxon>Diplogelasinosporaceae</taxon>
        <taxon>Diplogelasinospora</taxon>
    </lineage>
</organism>
<protein>
    <submittedName>
        <fullName evidence="2">Uncharacterized protein</fullName>
    </submittedName>
</protein>
<dbReference type="EMBL" id="MU853807">
    <property type="protein sequence ID" value="KAK3939651.1"/>
    <property type="molecule type" value="Genomic_DNA"/>
</dbReference>
<keyword evidence="1" id="KW-0472">Membrane</keyword>
<accession>A0AAN6S4L9</accession>
<evidence type="ECO:0000313" key="2">
    <source>
        <dbReference type="EMBL" id="KAK3939651.1"/>
    </source>
</evidence>
<evidence type="ECO:0000256" key="1">
    <source>
        <dbReference type="SAM" id="Phobius"/>
    </source>
</evidence>
<reference evidence="3" key="1">
    <citation type="journal article" date="2023" name="Mol. Phylogenet. Evol.">
        <title>Genome-scale phylogeny and comparative genomics of the fungal order Sordariales.</title>
        <authorList>
            <person name="Hensen N."/>
            <person name="Bonometti L."/>
            <person name="Westerberg I."/>
            <person name="Brannstrom I.O."/>
            <person name="Guillou S."/>
            <person name="Cros-Aarteil S."/>
            <person name="Calhoun S."/>
            <person name="Haridas S."/>
            <person name="Kuo A."/>
            <person name="Mondo S."/>
            <person name="Pangilinan J."/>
            <person name="Riley R."/>
            <person name="LaButti K."/>
            <person name="Andreopoulos B."/>
            <person name="Lipzen A."/>
            <person name="Chen C."/>
            <person name="Yan M."/>
            <person name="Daum C."/>
            <person name="Ng V."/>
            <person name="Clum A."/>
            <person name="Steindorff A."/>
            <person name="Ohm R.A."/>
            <person name="Martin F."/>
            <person name="Silar P."/>
            <person name="Natvig D.O."/>
            <person name="Lalanne C."/>
            <person name="Gautier V."/>
            <person name="Ament-Velasquez S.L."/>
            <person name="Kruys A."/>
            <person name="Hutchinson M.I."/>
            <person name="Powell A.J."/>
            <person name="Barry K."/>
            <person name="Miller A.N."/>
            <person name="Grigoriev I.V."/>
            <person name="Debuchy R."/>
            <person name="Gladieux P."/>
            <person name="Hiltunen Thoren M."/>
            <person name="Johannesson H."/>
        </authorList>
    </citation>
    <scope>NUCLEOTIDE SEQUENCE [LARGE SCALE GENOMIC DNA]</scope>
    <source>
        <strain evidence="3">CBS 340.73</strain>
    </source>
</reference>
<proteinExistence type="predicted"/>
<evidence type="ECO:0000313" key="3">
    <source>
        <dbReference type="Proteomes" id="UP001303473"/>
    </source>
</evidence>
<keyword evidence="3" id="KW-1185">Reference proteome</keyword>
<keyword evidence="1" id="KW-0812">Transmembrane</keyword>
<comment type="caution">
    <text evidence="2">The sequence shown here is derived from an EMBL/GenBank/DDBJ whole genome shotgun (WGS) entry which is preliminary data.</text>
</comment>
<gene>
    <name evidence="2" type="ORF">QBC46DRAFT_408949</name>
</gene>
<sequence>MTTAPLGLFLTGAKILGLEMLIWFVLGERPTRGRRETWWKEVGLPEMLRKVSSTPGKVPHLMGGGGGVEDDDDMQPPLCFVNDISFDGVPLRDQARDLSPAVV</sequence>
<name>A0AAN6S4L9_9PEZI</name>
<dbReference type="AlphaFoldDB" id="A0AAN6S4L9"/>
<keyword evidence="1" id="KW-1133">Transmembrane helix</keyword>